<feature type="transmembrane region" description="Helical" evidence="8">
    <location>
        <begin position="106"/>
        <end position="128"/>
    </location>
</feature>
<evidence type="ECO:0000256" key="3">
    <source>
        <dbReference type="ARBA" id="ARBA00022475"/>
    </source>
</evidence>
<keyword evidence="3" id="KW-1003">Cell membrane</keyword>
<evidence type="ECO:0000313" key="10">
    <source>
        <dbReference type="EMBL" id="PRY65868.1"/>
    </source>
</evidence>
<dbReference type="InterPro" id="IPR035906">
    <property type="entry name" value="MetI-like_sf"/>
</dbReference>
<dbReference type="RefSeq" id="WP_219905683.1">
    <property type="nucleotide sequence ID" value="NZ_PVTL01000009.1"/>
</dbReference>
<name>A0A2T0V739_9MICO</name>
<evidence type="ECO:0000259" key="9">
    <source>
        <dbReference type="PROSITE" id="PS50928"/>
    </source>
</evidence>
<evidence type="ECO:0000256" key="6">
    <source>
        <dbReference type="ARBA" id="ARBA00022989"/>
    </source>
</evidence>
<protein>
    <submittedName>
        <fullName evidence="10">Polar amino acid transport system permease protein</fullName>
    </submittedName>
</protein>
<proteinExistence type="inferred from homology"/>
<dbReference type="InterPro" id="IPR043429">
    <property type="entry name" value="ArtM/GltK/GlnP/TcyL/YhdX-like"/>
</dbReference>
<evidence type="ECO:0000256" key="7">
    <source>
        <dbReference type="ARBA" id="ARBA00023136"/>
    </source>
</evidence>
<reference evidence="10 11" key="1">
    <citation type="submission" date="2018-03" db="EMBL/GenBank/DDBJ databases">
        <title>Genomic Encyclopedia of Type Strains, Phase III (KMG-III): the genomes of soil and plant-associated and newly described type strains.</title>
        <authorList>
            <person name="Whitman W."/>
        </authorList>
    </citation>
    <scope>NUCLEOTIDE SEQUENCE [LARGE SCALE GENOMIC DNA]</scope>
    <source>
        <strain evidence="10 11">CGMCC 1.12484</strain>
    </source>
</reference>
<comment type="subcellular location">
    <subcellularLocation>
        <location evidence="1 8">Cell membrane</location>
        <topology evidence="1 8">Multi-pass membrane protein</topology>
    </subcellularLocation>
</comment>
<organism evidence="10 11">
    <name type="scientific">Glaciihabitans tibetensis</name>
    <dbReference type="NCBI Taxonomy" id="1266600"/>
    <lineage>
        <taxon>Bacteria</taxon>
        <taxon>Bacillati</taxon>
        <taxon>Actinomycetota</taxon>
        <taxon>Actinomycetes</taxon>
        <taxon>Micrococcales</taxon>
        <taxon>Microbacteriaceae</taxon>
        <taxon>Glaciihabitans</taxon>
    </lineage>
</organism>
<evidence type="ECO:0000256" key="5">
    <source>
        <dbReference type="ARBA" id="ARBA00022970"/>
    </source>
</evidence>
<dbReference type="GO" id="GO:0022857">
    <property type="term" value="F:transmembrane transporter activity"/>
    <property type="evidence" value="ECO:0007669"/>
    <property type="project" value="InterPro"/>
</dbReference>
<dbReference type="PANTHER" id="PTHR30614:SF0">
    <property type="entry name" value="L-CYSTINE TRANSPORT SYSTEM PERMEASE PROTEIN TCYL"/>
    <property type="match status" value="1"/>
</dbReference>
<accession>A0A2T0V739</accession>
<sequence length="323" mass="35750">MSRTEERIETGTGSRPTMTVVPVRHWGQWITAAALVVVLAGFASTLVTNENYRWDVVGQYLFSSRILTGLWHTIELTAISMIAGIILGVLVAIMRESTNPVFSKIAWLYIWFFRGTPLFVQLLFWGYIAALYPNISLGIPFTDAEFWSVEMRDLMTPWLAAILGLSLNEGAYMAEIVRGGLSSIDQGQREAGQAIGMSRARILRRIILPQAMRVILPPTGNNVISMLKTTSVVSVVAFPELLYSAQLIYAVNYLTIPLLIVASIWYLLVTTTLTIGQHSLEKHFGQGHTTSARSSGGVLRNVMRLQRRGTPPEADIATEKAHG</sequence>
<dbReference type="NCBIfam" id="TIGR01726">
    <property type="entry name" value="HEQRo_perm_3TM"/>
    <property type="match status" value="1"/>
</dbReference>
<dbReference type="AlphaFoldDB" id="A0A2T0V739"/>
<dbReference type="Proteomes" id="UP000237983">
    <property type="component" value="Unassembled WGS sequence"/>
</dbReference>
<dbReference type="PANTHER" id="PTHR30614">
    <property type="entry name" value="MEMBRANE COMPONENT OF AMINO ACID ABC TRANSPORTER"/>
    <property type="match status" value="1"/>
</dbReference>
<keyword evidence="7 8" id="KW-0472">Membrane</keyword>
<keyword evidence="11" id="KW-1185">Reference proteome</keyword>
<feature type="transmembrane region" description="Helical" evidence="8">
    <location>
        <begin position="29"/>
        <end position="49"/>
    </location>
</feature>
<dbReference type="Pfam" id="PF00528">
    <property type="entry name" value="BPD_transp_1"/>
    <property type="match status" value="1"/>
</dbReference>
<keyword evidence="2 8" id="KW-0813">Transport</keyword>
<feature type="transmembrane region" description="Helical" evidence="8">
    <location>
        <begin position="69"/>
        <end position="94"/>
    </location>
</feature>
<evidence type="ECO:0000313" key="11">
    <source>
        <dbReference type="Proteomes" id="UP000237983"/>
    </source>
</evidence>
<evidence type="ECO:0000256" key="1">
    <source>
        <dbReference type="ARBA" id="ARBA00004651"/>
    </source>
</evidence>
<feature type="domain" description="ABC transmembrane type-1" evidence="9">
    <location>
        <begin position="70"/>
        <end position="277"/>
    </location>
</feature>
<dbReference type="EMBL" id="PVTL01000009">
    <property type="protein sequence ID" value="PRY65868.1"/>
    <property type="molecule type" value="Genomic_DNA"/>
</dbReference>
<comment type="similarity">
    <text evidence="8">Belongs to the binding-protein-dependent transport system permease family.</text>
</comment>
<dbReference type="InterPro" id="IPR000515">
    <property type="entry name" value="MetI-like"/>
</dbReference>
<dbReference type="SUPFAM" id="SSF161098">
    <property type="entry name" value="MetI-like"/>
    <property type="match status" value="1"/>
</dbReference>
<evidence type="ECO:0000256" key="8">
    <source>
        <dbReference type="RuleBase" id="RU363032"/>
    </source>
</evidence>
<dbReference type="GO" id="GO:0043190">
    <property type="term" value="C:ATP-binding cassette (ABC) transporter complex"/>
    <property type="evidence" value="ECO:0007669"/>
    <property type="project" value="InterPro"/>
</dbReference>
<keyword evidence="4 8" id="KW-0812">Transmembrane</keyword>
<dbReference type="CDD" id="cd06261">
    <property type="entry name" value="TM_PBP2"/>
    <property type="match status" value="1"/>
</dbReference>
<dbReference type="PROSITE" id="PS50928">
    <property type="entry name" value="ABC_TM1"/>
    <property type="match status" value="1"/>
</dbReference>
<dbReference type="Gene3D" id="1.10.3720.10">
    <property type="entry name" value="MetI-like"/>
    <property type="match status" value="1"/>
</dbReference>
<dbReference type="GO" id="GO:0006865">
    <property type="term" value="P:amino acid transport"/>
    <property type="evidence" value="ECO:0007669"/>
    <property type="project" value="UniProtKB-KW"/>
</dbReference>
<keyword evidence="6 8" id="KW-1133">Transmembrane helix</keyword>
<feature type="transmembrane region" description="Helical" evidence="8">
    <location>
        <begin position="247"/>
        <end position="269"/>
    </location>
</feature>
<comment type="caution">
    <text evidence="10">The sequence shown here is derived from an EMBL/GenBank/DDBJ whole genome shotgun (WGS) entry which is preliminary data.</text>
</comment>
<dbReference type="FunFam" id="1.10.3720.10:FF:000006">
    <property type="entry name" value="Glutamate/aspartate ABC transporter, permease protein GltK"/>
    <property type="match status" value="1"/>
</dbReference>
<evidence type="ECO:0000256" key="2">
    <source>
        <dbReference type="ARBA" id="ARBA00022448"/>
    </source>
</evidence>
<evidence type="ECO:0000256" key="4">
    <source>
        <dbReference type="ARBA" id="ARBA00022692"/>
    </source>
</evidence>
<gene>
    <name evidence="10" type="ORF">B0I08_10916</name>
</gene>
<dbReference type="InterPro" id="IPR010065">
    <property type="entry name" value="AA_ABC_transptr_permease_3TM"/>
</dbReference>
<keyword evidence="5" id="KW-0029">Amino-acid transport</keyword>